<evidence type="ECO:0000313" key="2">
    <source>
        <dbReference type="Proteomes" id="UP001195914"/>
    </source>
</evidence>
<dbReference type="EMBL" id="JAHBMH010000073">
    <property type="protein sequence ID" value="KAK1932806.1"/>
    <property type="molecule type" value="Genomic_DNA"/>
</dbReference>
<dbReference type="AlphaFoldDB" id="A0AAD9G6M0"/>
<organism evidence="1 2">
    <name type="scientific">Babesia divergens</name>
    <dbReference type="NCBI Taxonomy" id="32595"/>
    <lineage>
        <taxon>Eukaryota</taxon>
        <taxon>Sar</taxon>
        <taxon>Alveolata</taxon>
        <taxon>Apicomplexa</taxon>
        <taxon>Aconoidasida</taxon>
        <taxon>Piroplasmida</taxon>
        <taxon>Babesiidae</taxon>
        <taxon>Babesia</taxon>
    </lineage>
</organism>
<evidence type="ECO:0000313" key="1">
    <source>
        <dbReference type="EMBL" id="KAK1932806.1"/>
    </source>
</evidence>
<accession>A0AAD9G6M0</accession>
<comment type="caution">
    <text evidence="1">The sequence shown here is derived from an EMBL/GenBank/DDBJ whole genome shotgun (WGS) entry which is preliminary data.</text>
</comment>
<dbReference type="Proteomes" id="UP001195914">
    <property type="component" value="Unassembled WGS sequence"/>
</dbReference>
<reference evidence="1" key="1">
    <citation type="journal article" date="2014" name="Nucleic Acids Res.">
        <title>The evolutionary dynamics of variant antigen genes in Babesia reveal a history of genomic innovation underlying host-parasite interaction.</title>
        <authorList>
            <person name="Jackson A.P."/>
            <person name="Otto T.D."/>
            <person name="Darby A."/>
            <person name="Ramaprasad A."/>
            <person name="Xia D."/>
            <person name="Echaide I.E."/>
            <person name="Farber M."/>
            <person name="Gahlot S."/>
            <person name="Gamble J."/>
            <person name="Gupta D."/>
            <person name="Gupta Y."/>
            <person name="Jackson L."/>
            <person name="Malandrin L."/>
            <person name="Malas T.B."/>
            <person name="Moussa E."/>
            <person name="Nair M."/>
            <person name="Reid A.J."/>
            <person name="Sanders M."/>
            <person name="Sharma J."/>
            <person name="Tracey A."/>
            <person name="Quail M.A."/>
            <person name="Weir W."/>
            <person name="Wastling J.M."/>
            <person name="Hall N."/>
            <person name="Willadsen P."/>
            <person name="Lingelbach K."/>
            <person name="Shiels B."/>
            <person name="Tait A."/>
            <person name="Berriman M."/>
            <person name="Allred D.R."/>
            <person name="Pain A."/>
        </authorList>
    </citation>
    <scope>NUCLEOTIDE SEQUENCE</scope>
    <source>
        <strain evidence="1">1802A</strain>
    </source>
</reference>
<keyword evidence="2" id="KW-1185">Reference proteome</keyword>
<sequence>MAYGATADAELLGCPKNLKECIDWVLRATGKDNLKGTFNIENLKNALNAELKESGLTDDLETQLNALASGLGFLAGLPACLCKTKKSVEEGLRKIYEELKTFSYCTISKLNCDSCKLKDVPCKCCVIQSINKVKGCECLKNPKQKCHCDDRKVSCTKVLAGLEACLHLQCLQSDMNEICECNPENCCKGKPCTGKSPSCDFCENLKSPSTPVPTTGLGLSPPNPIRLAGRLETFFGSSGRSFKILPSTLFSDAFSKLKDLSYFTL</sequence>
<gene>
    <name evidence="1" type="ORF">X943_000878</name>
</gene>
<proteinExistence type="predicted"/>
<protein>
    <submittedName>
        <fullName evidence="1">Variant erythrocyte surface antigen-1, alpha subunit</fullName>
    </submittedName>
</protein>
<name>A0AAD9G6M0_BABDI</name>
<reference evidence="1" key="2">
    <citation type="submission" date="2021-05" db="EMBL/GenBank/DDBJ databases">
        <authorList>
            <person name="Pain A."/>
        </authorList>
    </citation>
    <scope>NUCLEOTIDE SEQUENCE</scope>
    <source>
        <strain evidence="1">1802A</strain>
    </source>
</reference>